<dbReference type="GO" id="GO:0016887">
    <property type="term" value="F:ATP hydrolysis activity"/>
    <property type="evidence" value="ECO:0007669"/>
    <property type="project" value="InterPro"/>
</dbReference>
<sequence>MLVPVILRAAWHVYTFAVQPSKAGAADPDDPAVCGAQQAVVIGLHEEIPIHTICSESDLYRGSSSFCSPGAQHFEVPREHPVALCLLDKEPAEGIEFLVSTRREGSFEFGCRNRQRHLYWLVALKQLSRGSDDRFYSSHLDQTLQILVCAPAACTRSMIASWMAQPFLSYMMARQGTPQPNSGGLQRIWSHASHFSSSAMACQGPGYVRLPLRTGLSVHVNPGLTEQMEWAYTKHLFMVPDMGSYVFVGEQQLPDPALVRPSPLFLAPSGVALLLAGQWRFRQSTVESIRRQVVEPLGAQVFGAFSRMQNKQNVTGASAQAALRQAFGASLQGFAWLQDMPIRWLKKEFAEVLPLLTVMGGFALAPLTSGGPFALHNLRKLEAVFDLLEACEAARGFRFEFWMAQHPLPSLLDQDALYLGLSGCDWHAVAPRALASAYFRRYSSVRSGTAPVQLIHGTCTFLMNAVTFSGVRIGGIARIAELDSCGHAGCFTPKSDPRSRWRRPKEAFRTAWLASGLQRGRLGWVRAGALVSRLWMDVAEVWNFRRNDMPALILAEFARPNSSSGPARLLHHPTGSSEHLQFEVLDTMVGPCPEQDEAVRQGPSSVSLDATSPGLRRLCAQAPDIFRQPHHQVDITGMLQSALRIREYDDLNQTLTTFGFRGEALSAICAMGDMTVSTRTAEDASAWLLSYDRFGKLTSSVPAAREVGTTVSVREVFKRLPVRHKEFLRNAKAQVSATLRLIQSYAIAQPEIRFHVVAEKVRGNGAGRATLLTTSGSARGWKEAVAAVLGDAAVADVRPLELQSATGWHISGLISSPHGGRRSRDSQLFYVNRRPIDPPKRISKLINDTYHQYNSRACPLVILSFTAGQGLVDVNVTPDKRTVFLHNEEALLADLQQGLTELYSSSASPGGPGASLSNFGIRAVAPARNAADDEAAGCSQGDNLAALAADASEGFLPVPASQPASQRMASPVLEAQTPEVGAASRRQVAFNGPETPEKAQAACVATSPEPVFEEAEASASGPSWRVFSAAPDEPAGELGFRITELSAPGASRGSLDLPRTSWPQPLKRRPSELSEMSQPSFRVIELVPEDSVMPPAVITEGLAEELGFKLIEEYLPQPRGSGDDEAMKNSEALQDDDVLMEDDAGQPTQALGCSFQASVSLAELGAAVARKRRRRQAALAAESPAQDMPPTASSPSVQFPNAFSLAALRPGAAGASSLNEVAKFATSGSPASNTAGNDGAGLRFDKSCFTQMQVIGQFNLGFIIAALRTDDDSKDERGQGRQGSAGPSGRGLQLFIIDQHASDEKFRFEALNRESKIDRQPLVSPHPLQLTPAQDTHTLFIECLL</sequence>
<gene>
    <name evidence="5" type="ORF">PGLA1383_LOCUS7138</name>
</gene>
<evidence type="ECO:0000259" key="4">
    <source>
        <dbReference type="SMART" id="SM01340"/>
    </source>
</evidence>
<dbReference type="GO" id="GO:0032389">
    <property type="term" value="C:MutLalpha complex"/>
    <property type="evidence" value="ECO:0007669"/>
    <property type="project" value="TreeGrafter"/>
</dbReference>
<dbReference type="SMART" id="SM01340">
    <property type="entry name" value="DNA_mis_repair"/>
    <property type="match status" value="1"/>
</dbReference>
<dbReference type="EMBL" id="CAJNNV010003080">
    <property type="protein sequence ID" value="CAE8588336.1"/>
    <property type="molecule type" value="Genomic_DNA"/>
</dbReference>
<feature type="region of interest" description="Disordered" evidence="3">
    <location>
        <begin position="1271"/>
        <end position="1290"/>
    </location>
</feature>
<dbReference type="InterPro" id="IPR013507">
    <property type="entry name" value="DNA_mismatch_S5_2-like"/>
</dbReference>
<dbReference type="Gene3D" id="3.30.565.10">
    <property type="entry name" value="Histidine kinase-like ATPase, C-terminal domain"/>
    <property type="match status" value="1"/>
</dbReference>
<dbReference type="InterPro" id="IPR014762">
    <property type="entry name" value="DNA_mismatch_repair_CS"/>
</dbReference>
<dbReference type="Gene3D" id="3.30.230.10">
    <property type="match status" value="1"/>
</dbReference>
<dbReference type="GO" id="GO:0030983">
    <property type="term" value="F:mismatched DNA binding"/>
    <property type="evidence" value="ECO:0007669"/>
    <property type="project" value="InterPro"/>
</dbReference>
<dbReference type="GO" id="GO:0006298">
    <property type="term" value="P:mismatch repair"/>
    <property type="evidence" value="ECO:0007669"/>
    <property type="project" value="InterPro"/>
</dbReference>
<dbReference type="GO" id="GO:0140664">
    <property type="term" value="F:ATP-dependent DNA damage sensor activity"/>
    <property type="evidence" value="ECO:0007669"/>
    <property type="project" value="InterPro"/>
</dbReference>
<feature type="compositionally biased region" description="Gly residues" evidence="3">
    <location>
        <begin position="1280"/>
        <end position="1289"/>
    </location>
</feature>
<dbReference type="InterPro" id="IPR036890">
    <property type="entry name" value="HATPase_C_sf"/>
</dbReference>
<dbReference type="InterPro" id="IPR014721">
    <property type="entry name" value="Ribsml_uS5_D2-typ_fold_subgr"/>
</dbReference>
<dbReference type="Pfam" id="PF01119">
    <property type="entry name" value="DNA_mis_repair"/>
    <property type="match status" value="1"/>
</dbReference>
<dbReference type="SUPFAM" id="SSF55874">
    <property type="entry name" value="ATPase domain of HSP90 chaperone/DNA topoisomerase II/histidine kinase"/>
    <property type="match status" value="1"/>
</dbReference>
<evidence type="ECO:0000313" key="6">
    <source>
        <dbReference type="Proteomes" id="UP000654075"/>
    </source>
</evidence>
<organism evidence="5 6">
    <name type="scientific">Polarella glacialis</name>
    <name type="common">Dinoflagellate</name>
    <dbReference type="NCBI Taxonomy" id="89957"/>
    <lineage>
        <taxon>Eukaryota</taxon>
        <taxon>Sar</taxon>
        <taxon>Alveolata</taxon>
        <taxon>Dinophyceae</taxon>
        <taxon>Suessiales</taxon>
        <taxon>Suessiaceae</taxon>
        <taxon>Polarella</taxon>
    </lineage>
</organism>
<dbReference type="GO" id="GO:0005524">
    <property type="term" value="F:ATP binding"/>
    <property type="evidence" value="ECO:0007669"/>
    <property type="project" value="InterPro"/>
</dbReference>
<dbReference type="InterPro" id="IPR020568">
    <property type="entry name" value="Ribosomal_Su5_D2-typ_SF"/>
</dbReference>
<protein>
    <recommendedName>
        <fullName evidence="4">DNA mismatch repair protein S5 domain-containing protein</fullName>
    </recommendedName>
</protein>
<dbReference type="PROSITE" id="PS00058">
    <property type="entry name" value="DNA_MISMATCH_REPAIR_1"/>
    <property type="match status" value="1"/>
</dbReference>
<accession>A0A813DKD4</accession>
<evidence type="ECO:0000256" key="2">
    <source>
        <dbReference type="ARBA" id="ARBA00022763"/>
    </source>
</evidence>
<dbReference type="PANTHER" id="PTHR10073">
    <property type="entry name" value="DNA MISMATCH REPAIR PROTEIN MLH, PMS, MUTL"/>
    <property type="match status" value="1"/>
</dbReference>
<dbReference type="InterPro" id="IPR038973">
    <property type="entry name" value="MutL/Mlh/Pms-like"/>
</dbReference>
<keyword evidence="6" id="KW-1185">Reference proteome</keyword>
<dbReference type="Proteomes" id="UP000654075">
    <property type="component" value="Unassembled WGS sequence"/>
</dbReference>
<dbReference type="Gene3D" id="3.30.1540.20">
    <property type="entry name" value="MutL, C-terminal domain, dimerisation subdomain"/>
    <property type="match status" value="1"/>
</dbReference>
<evidence type="ECO:0000313" key="5">
    <source>
        <dbReference type="EMBL" id="CAE8588336.1"/>
    </source>
</evidence>
<dbReference type="CDD" id="cd03484">
    <property type="entry name" value="MutL_Trans_hPMS_2_like"/>
    <property type="match status" value="1"/>
</dbReference>
<feature type="domain" description="DNA mismatch repair protein S5" evidence="4">
    <location>
        <begin position="785"/>
        <end position="904"/>
    </location>
</feature>
<feature type="region of interest" description="Disordered" evidence="3">
    <location>
        <begin position="1048"/>
        <end position="1077"/>
    </location>
</feature>
<dbReference type="SUPFAM" id="SSF54211">
    <property type="entry name" value="Ribosomal protein S5 domain 2-like"/>
    <property type="match status" value="1"/>
</dbReference>
<name>A0A813DKD4_POLGL</name>
<dbReference type="PANTHER" id="PTHR10073:SF52">
    <property type="entry name" value="MISMATCH REPAIR ENDONUCLEASE PMS2"/>
    <property type="match status" value="1"/>
</dbReference>
<keyword evidence="2" id="KW-0227">DNA damage</keyword>
<dbReference type="OrthoDB" id="10263226at2759"/>
<proteinExistence type="inferred from homology"/>
<comment type="similarity">
    <text evidence="1">Belongs to the DNA mismatch repair MutL/HexB family.</text>
</comment>
<evidence type="ECO:0000256" key="1">
    <source>
        <dbReference type="ARBA" id="ARBA00006082"/>
    </source>
</evidence>
<dbReference type="InterPro" id="IPR042120">
    <property type="entry name" value="MutL_C_dimsub"/>
</dbReference>
<feature type="region of interest" description="Disordered" evidence="3">
    <location>
        <begin position="1175"/>
        <end position="1196"/>
    </location>
</feature>
<comment type="caution">
    <text evidence="5">The sequence shown here is derived from an EMBL/GenBank/DDBJ whole genome shotgun (WGS) entry which is preliminary data.</text>
</comment>
<evidence type="ECO:0000256" key="3">
    <source>
        <dbReference type="SAM" id="MobiDB-lite"/>
    </source>
</evidence>
<reference evidence="5" key="1">
    <citation type="submission" date="2021-02" db="EMBL/GenBank/DDBJ databases">
        <authorList>
            <person name="Dougan E. K."/>
            <person name="Rhodes N."/>
            <person name="Thang M."/>
            <person name="Chan C."/>
        </authorList>
    </citation>
    <scope>NUCLEOTIDE SEQUENCE</scope>
</reference>